<dbReference type="InterPro" id="IPR033704">
    <property type="entry name" value="dUTPase_trimeric"/>
</dbReference>
<feature type="domain" description="dUTPase-like" evidence="5">
    <location>
        <begin position="14"/>
        <end position="138"/>
    </location>
</feature>
<comment type="function">
    <text evidence="4">Involved in nucleotide metabolism via production of dUMP, the immediate precursor of thymidine nucleotides, and decreases the intracellular concentration of dUTP so that uracil cannot be incorporated into DNA.</text>
</comment>
<evidence type="ECO:0000256" key="3">
    <source>
        <dbReference type="ARBA" id="ARBA00023080"/>
    </source>
</evidence>
<comment type="pathway">
    <text evidence="1 4">Pyrimidine metabolism; dUMP biosynthesis; dUMP from dCTP (dUTP route): step 2/2.</text>
</comment>
<dbReference type="GO" id="GO:0004170">
    <property type="term" value="F:dUTP diphosphatase activity"/>
    <property type="evidence" value="ECO:0007669"/>
    <property type="project" value="UniProtKB-UniRule"/>
</dbReference>
<evidence type="ECO:0000256" key="4">
    <source>
        <dbReference type="RuleBase" id="RU367024"/>
    </source>
</evidence>
<dbReference type="EC" id="3.6.1.23" evidence="4"/>
<comment type="caution">
    <text evidence="6">The sequence shown here is derived from an EMBL/GenBank/DDBJ whole genome shotgun (WGS) entry which is preliminary data.</text>
</comment>
<accession>A0A8J2PFI1</accession>
<dbReference type="GO" id="GO:0006226">
    <property type="term" value="P:dUMP biosynthetic process"/>
    <property type="evidence" value="ECO:0007669"/>
    <property type="project" value="UniProtKB-UniRule"/>
</dbReference>
<dbReference type="PANTHER" id="PTHR11241">
    <property type="entry name" value="DEOXYURIDINE 5'-TRIPHOSPHATE NUCLEOTIDOHYDROLASE"/>
    <property type="match status" value="1"/>
</dbReference>
<evidence type="ECO:0000259" key="5">
    <source>
        <dbReference type="Pfam" id="PF00692"/>
    </source>
</evidence>
<proteinExistence type="inferred from homology"/>
<comment type="cofactor">
    <cofactor evidence="4">
        <name>Mg(2+)</name>
        <dbReference type="ChEBI" id="CHEBI:18420"/>
    </cofactor>
</comment>
<dbReference type="InterPro" id="IPR008181">
    <property type="entry name" value="dUTPase"/>
</dbReference>
<dbReference type="CDD" id="cd07557">
    <property type="entry name" value="trimeric_dUTPase"/>
    <property type="match status" value="1"/>
</dbReference>
<reference evidence="6" key="1">
    <citation type="submission" date="2021-06" db="EMBL/GenBank/DDBJ databases">
        <authorList>
            <person name="Hodson N. C."/>
            <person name="Mongue J. A."/>
            <person name="Jaron S. K."/>
        </authorList>
    </citation>
    <scope>NUCLEOTIDE SEQUENCE</scope>
</reference>
<comment type="similarity">
    <text evidence="2 4">Belongs to the dUTPase family.</text>
</comment>
<protein>
    <recommendedName>
        <fullName evidence="4">Deoxyuridine 5'-triphosphate nucleotidohydrolase</fullName>
        <shortName evidence="4">dUTPase</shortName>
        <ecNumber evidence="4">3.6.1.23</ecNumber>
    </recommendedName>
    <alternativeName>
        <fullName evidence="4">dUTP pyrophosphatase</fullName>
    </alternativeName>
</protein>
<keyword evidence="3 4" id="KW-0546">Nucleotide metabolism</keyword>
<dbReference type="AlphaFoldDB" id="A0A8J2PFI1"/>
<gene>
    <name evidence="6" type="ORF">AFUS01_LOCUS23628</name>
</gene>
<dbReference type="NCBIfam" id="TIGR00576">
    <property type="entry name" value="dut"/>
    <property type="match status" value="1"/>
</dbReference>
<dbReference type="GO" id="GO:0046081">
    <property type="term" value="P:dUTP catabolic process"/>
    <property type="evidence" value="ECO:0007669"/>
    <property type="project" value="UniProtKB-UniRule"/>
</dbReference>
<dbReference type="GO" id="GO:0000287">
    <property type="term" value="F:magnesium ion binding"/>
    <property type="evidence" value="ECO:0007669"/>
    <property type="project" value="UniProtKB-UniRule"/>
</dbReference>
<organism evidence="6 7">
    <name type="scientific">Allacma fusca</name>
    <dbReference type="NCBI Taxonomy" id="39272"/>
    <lineage>
        <taxon>Eukaryota</taxon>
        <taxon>Metazoa</taxon>
        <taxon>Ecdysozoa</taxon>
        <taxon>Arthropoda</taxon>
        <taxon>Hexapoda</taxon>
        <taxon>Collembola</taxon>
        <taxon>Symphypleona</taxon>
        <taxon>Sminthuridae</taxon>
        <taxon>Allacma</taxon>
    </lineage>
</organism>
<name>A0A8J2PFI1_9HEXA</name>
<keyword evidence="4" id="KW-0378">Hydrolase</keyword>
<keyword evidence="4" id="KW-0479">Metal-binding</keyword>
<evidence type="ECO:0000256" key="2">
    <source>
        <dbReference type="ARBA" id="ARBA00006581"/>
    </source>
</evidence>
<evidence type="ECO:0000313" key="7">
    <source>
        <dbReference type="Proteomes" id="UP000708208"/>
    </source>
</evidence>
<evidence type="ECO:0000256" key="1">
    <source>
        <dbReference type="ARBA" id="ARBA00005142"/>
    </source>
</evidence>
<keyword evidence="4" id="KW-0460">Magnesium</keyword>
<dbReference type="PANTHER" id="PTHR11241:SF0">
    <property type="entry name" value="DEOXYURIDINE 5'-TRIPHOSPHATE NUCLEOTIDOHYDROLASE"/>
    <property type="match status" value="1"/>
</dbReference>
<evidence type="ECO:0000313" key="6">
    <source>
        <dbReference type="EMBL" id="CAG7784975.1"/>
    </source>
</evidence>
<keyword evidence="7" id="KW-1185">Reference proteome</keyword>
<dbReference type="InterPro" id="IPR029054">
    <property type="entry name" value="dUTPase-like"/>
</dbReference>
<dbReference type="Proteomes" id="UP000708208">
    <property type="component" value="Unassembled WGS sequence"/>
</dbReference>
<dbReference type="OrthoDB" id="419889at2759"/>
<sequence length="139" mass="15350">MKVRIALLHPEAHCPTQQYQAAGLDLYSIENKTIFPYGRVTIKTGIAVELPFGTYGQLKERSSMARRGLIVNGGVIDNDYRGEVLVILKNDSYNKVEVKVGTRIGQLLVNPYPHNLEIEVAQELSCTERGDQGFGSSGL</sequence>
<dbReference type="Pfam" id="PF00692">
    <property type="entry name" value="dUTPase"/>
    <property type="match status" value="1"/>
</dbReference>
<comment type="catalytic activity">
    <reaction evidence="4">
        <text>dUTP + H2O = dUMP + diphosphate + H(+)</text>
        <dbReference type="Rhea" id="RHEA:10248"/>
        <dbReference type="ChEBI" id="CHEBI:15377"/>
        <dbReference type="ChEBI" id="CHEBI:15378"/>
        <dbReference type="ChEBI" id="CHEBI:33019"/>
        <dbReference type="ChEBI" id="CHEBI:61555"/>
        <dbReference type="ChEBI" id="CHEBI:246422"/>
        <dbReference type="EC" id="3.6.1.23"/>
    </reaction>
</comment>
<dbReference type="EMBL" id="CAJVCH010286561">
    <property type="protein sequence ID" value="CAG7784975.1"/>
    <property type="molecule type" value="Genomic_DNA"/>
</dbReference>